<accession>D9TKE7</accession>
<protein>
    <submittedName>
        <fullName evidence="1">Uncharacterized protein</fullName>
    </submittedName>
</protein>
<keyword evidence="2" id="KW-1185">Reference proteome</keyword>
<evidence type="ECO:0000313" key="1">
    <source>
        <dbReference type="EMBL" id="ADL42479.1"/>
    </source>
</evidence>
<dbReference type="HOGENOM" id="CLU_1709842_0_0_9"/>
<sequence>MSTPSFMFLEYKLKLLSLPKRDIKEFEEQFMVFIQNFCEVLLPEMEDYFPNNALNNTYWSNIYYDWSEIERLENNVYRVKLAFAHDFTLSKRGKKKFAEECKDFVRRLNKFFEIFEFDVRFEDEPFNIEYYDPDSEENDDEDLFLYDDDDDLFG</sequence>
<dbReference type="STRING" id="608506.COB47_1183"/>
<gene>
    <name evidence="1" type="ordered locus">COB47_1183</name>
</gene>
<organism evidence="1 2">
    <name type="scientific">Caldicellulosiruptor obsidiansis (strain ATCC BAA-2073 / JCM 16842 / OB47)</name>
    <dbReference type="NCBI Taxonomy" id="608506"/>
    <lineage>
        <taxon>Bacteria</taxon>
        <taxon>Bacillati</taxon>
        <taxon>Bacillota</taxon>
        <taxon>Bacillota incertae sedis</taxon>
        <taxon>Caldicellulosiruptorales</taxon>
        <taxon>Caldicellulosiruptoraceae</taxon>
        <taxon>Caldicellulosiruptor</taxon>
    </lineage>
</organism>
<dbReference type="EMBL" id="CP002164">
    <property type="protein sequence ID" value="ADL42479.1"/>
    <property type="molecule type" value="Genomic_DNA"/>
</dbReference>
<reference evidence="1 2" key="1">
    <citation type="journal article" date="2010" name="J. Bacteriol.">
        <title>Complete genome sequence of the cellulolytic thermophile Caldicellulosiruptor obsidiansis OB47T.</title>
        <authorList>
            <person name="Elkins J.G."/>
            <person name="Lochner A."/>
            <person name="Hamilton-Brehm S.D."/>
            <person name="Davenport K.W."/>
            <person name="Podar M."/>
            <person name="Brown S.D."/>
            <person name="Land M.L."/>
            <person name="Hauser L.J."/>
            <person name="Klingeman D.M."/>
            <person name="Raman B."/>
            <person name="Goodwin L.A."/>
            <person name="Tapia R."/>
            <person name="Meincke L.J."/>
            <person name="Detter J.C."/>
            <person name="Bruce D.C."/>
            <person name="Han C.S."/>
            <person name="Palumbo A.V."/>
            <person name="Cottingham R.W."/>
            <person name="Keller M."/>
            <person name="Graham D.E."/>
        </authorList>
    </citation>
    <scope>NUCLEOTIDE SEQUENCE [LARGE SCALE GENOMIC DNA]</scope>
    <source>
        <strain evidence="2">ATCC BAA-2073 / strain OB47</strain>
    </source>
</reference>
<dbReference type="OrthoDB" id="1716366at2"/>
<dbReference type="RefSeq" id="WP_013290479.1">
    <property type="nucleotide sequence ID" value="NC_014392.1"/>
</dbReference>
<evidence type="ECO:0000313" key="2">
    <source>
        <dbReference type="Proteomes" id="UP000000347"/>
    </source>
</evidence>
<name>D9TKE7_CALOO</name>
<dbReference type="AlphaFoldDB" id="D9TKE7"/>
<proteinExistence type="predicted"/>
<dbReference type="Proteomes" id="UP000000347">
    <property type="component" value="Chromosome"/>
</dbReference>
<dbReference type="KEGG" id="cob:COB47_1183"/>